<dbReference type="RefSeq" id="WP_120060330.1">
    <property type="nucleotide sequence ID" value="NZ_QYRP01000002.1"/>
</dbReference>
<proteinExistence type="inferred from homology"/>
<dbReference type="CDD" id="cd02883">
    <property type="entry name" value="NUDIX_Hydrolase"/>
    <property type="match status" value="2"/>
</dbReference>
<name>A0A3A5H919_9ACTN</name>
<sequence>MGRLPQRQRVAAYAVIIRGGEILLSRLAPRISGGELWTLPGGGLDHGEDPQAAVVREIFEETGLCATVSREARVYSMHNARARFGKDKTDFHALRIVFEGWVAADAPAPEVQEVDGSTVAAAWHPLDGVLAGGIPVTALVSEALAEHQNAKHQRVAAYAVICRGGATGREVLLTRLSPIAHQPGAWTLPGGGIEHGERPAAALAREVSEECGVACETGALLDVHDVRLVGTAPNGRTQDYHGVHLLFAASVPADATLRVVEDGGTTDQVAWVSVADVADGRVEVLDVVAHALALPGVS</sequence>
<dbReference type="PROSITE" id="PS00893">
    <property type="entry name" value="NUDIX_BOX"/>
    <property type="match status" value="2"/>
</dbReference>
<feature type="domain" description="Nudix hydrolase" evidence="5">
    <location>
        <begin position="152"/>
        <end position="294"/>
    </location>
</feature>
<dbReference type="InterPro" id="IPR000086">
    <property type="entry name" value="NUDIX_hydrolase_dom"/>
</dbReference>
<dbReference type="PROSITE" id="PS51462">
    <property type="entry name" value="NUDIX"/>
    <property type="match status" value="2"/>
</dbReference>
<accession>A0A3A5H919</accession>
<organism evidence="6 7">
    <name type="scientific">Nocardioides cavernaquae</name>
    <dbReference type="NCBI Taxonomy" id="2321396"/>
    <lineage>
        <taxon>Bacteria</taxon>
        <taxon>Bacillati</taxon>
        <taxon>Actinomycetota</taxon>
        <taxon>Actinomycetes</taxon>
        <taxon>Propionibacteriales</taxon>
        <taxon>Nocardioidaceae</taxon>
        <taxon>Nocardioides</taxon>
    </lineage>
</organism>
<comment type="caution">
    <text evidence="6">The sequence shown here is derived from an EMBL/GenBank/DDBJ whole genome shotgun (WGS) entry which is preliminary data.</text>
</comment>
<dbReference type="PANTHER" id="PTHR43046">
    <property type="entry name" value="GDP-MANNOSE MANNOSYL HYDROLASE"/>
    <property type="match status" value="1"/>
</dbReference>
<reference evidence="7" key="1">
    <citation type="submission" date="2018-09" db="EMBL/GenBank/DDBJ databases">
        <authorList>
            <person name="Zhu H."/>
        </authorList>
    </citation>
    <scope>NUCLEOTIDE SEQUENCE [LARGE SCALE GENOMIC DNA]</scope>
    <source>
        <strain evidence="7">K1W22B-1</strain>
    </source>
</reference>
<dbReference type="PRINTS" id="PR00502">
    <property type="entry name" value="NUDIXFAMILY"/>
</dbReference>
<evidence type="ECO:0000313" key="7">
    <source>
        <dbReference type="Proteomes" id="UP000276542"/>
    </source>
</evidence>
<evidence type="ECO:0000256" key="2">
    <source>
        <dbReference type="ARBA" id="ARBA00005582"/>
    </source>
</evidence>
<dbReference type="OrthoDB" id="9804442at2"/>
<keyword evidence="3 4" id="KW-0378">Hydrolase</keyword>
<dbReference type="InterPro" id="IPR020476">
    <property type="entry name" value="Nudix_hydrolase"/>
</dbReference>
<protein>
    <submittedName>
        <fullName evidence="6">NUDIX domain-containing protein</fullName>
    </submittedName>
</protein>
<dbReference type="InterPro" id="IPR015797">
    <property type="entry name" value="NUDIX_hydrolase-like_dom_sf"/>
</dbReference>
<dbReference type="PANTHER" id="PTHR43046:SF2">
    <property type="entry name" value="8-OXO-DGTP DIPHOSPHATASE-RELATED"/>
    <property type="match status" value="1"/>
</dbReference>
<dbReference type="GO" id="GO:0016787">
    <property type="term" value="F:hydrolase activity"/>
    <property type="evidence" value="ECO:0007669"/>
    <property type="project" value="UniProtKB-KW"/>
</dbReference>
<dbReference type="Proteomes" id="UP000276542">
    <property type="component" value="Unassembled WGS sequence"/>
</dbReference>
<gene>
    <name evidence="6" type="ORF">D4739_09115</name>
</gene>
<comment type="cofactor">
    <cofactor evidence="1">
        <name>Mg(2+)</name>
        <dbReference type="ChEBI" id="CHEBI:18420"/>
    </cofactor>
</comment>
<evidence type="ECO:0000259" key="5">
    <source>
        <dbReference type="PROSITE" id="PS51462"/>
    </source>
</evidence>
<dbReference type="Gene3D" id="3.90.79.10">
    <property type="entry name" value="Nucleoside Triphosphate Pyrophosphohydrolase"/>
    <property type="match status" value="2"/>
</dbReference>
<dbReference type="Pfam" id="PF00293">
    <property type="entry name" value="NUDIX"/>
    <property type="match status" value="2"/>
</dbReference>
<dbReference type="InterPro" id="IPR020084">
    <property type="entry name" value="NUDIX_hydrolase_CS"/>
</dbReference>
<dbReference type="EMBL" id="QYRP01000002">
    <property type="protein sequence ID" value="RJS46358.1"/>
    <property type="molecule type" value="Genomic_DNA"/>
</dbReference>
<dbReference type="SUPFAM" id="SSF55811">
    <property type="entry name" value="Nudix"/>
    <property type="match status" value="2"/>
</dbReference>
<evidence type="ECO:0000256" key="1">
    <source>
        <dbReference type="ARBA" id="ARBA00001946"/>
    </source>
</evidence>
<evidence type="ECO:0000256" key="4">
    <source>
        <dbReference type="RuleBase" id="RU003476"/>
    </source>
</evidence>
<feature type="domain" description="Nudix hydrolase" evidence="5">
    <location>
        <begin position="7"/>
        <end position="148"/>
    </location>
</feature>
<evidence type="ECO:0000256" key="3">
    <source>
        <dbReference type="ARBA" id="ARBA00022801"/>
    </source>
</evidence>
<comment type="similarity">
    <text evidence="2 4">Belongs to the Nudix hydrolase family.</text>
</comment>
<dbReference type="AlphaFoldDB" id="A0A3A5H919"/>
<keyword evidence="7" id="KW-1185">Reference proteome</keyword>
<evidence type="ECO:0000313" key="6">
    <source>
        <dbReference type="EMBL" id="RJS46358.1"/>
    </source>
</evidence>